<keyword evidence="2" id="KW-0472">Membrane</keyword>
<name>A0A7W7G905_9ACTN</name>
<comment type="caution">
    <text evidence="3">The sequence shown here is derived from an EMBL/GenBank/DDBJ whole genome shotgun (WGS) entry which is preliminary data.</text>
</comment>
<evidence type="ECO:0000256" key="2">
    <source>
        <dbReference type="SAM" id="Phobius"/>
    </source>
</evidence>
<keyword evidence="4" id="KW-1185">Reference proteome</keyword>
<feature type="transmembrane region" description="Helical" evidence="2">
    <location>
        <begin position="265"/>
        <end position="284"/>
    </location>
</feature>
<dbReference type="RefSeq" id="WP_184875365.1">
    <property type="nucleotide sequence ID" value="NZ_BOOV01000014.1"/>
</dbReference>
<protein>
    <submittedName>
        <fullName evidence="3">Uncharacterized protein</fullName>
    </submittedName>
</protein>
<evidence type="ECO:0000313" key="3">
    <source>
        <dbReference type="EMBL" id="MBB4698486.1"/>
    </source>
</evidence>
<organism evidence="3 4">
    <name type="scientific">Sphaerisporangium siamense</name>
    <dbReference type="NCBI Taxonomy" id="795645"/>
    <lineage>
        <taxon>Bacteria</taxon>
        <taxon>Bacillati</taxon>
        <taxon>Actinomycetota</taxon>
        <taxon>Actinomycetes</taxon>
        <taxon>Streptosporangiales</taxon>
        <taxon>Streptosporangiaceae</taxon>
        <taxon>Sphaerisporangium</taxon>
    </lineage>
</organism>
<feature type="region of interest" description="Disordered" evidence="1">
    <location>
        <begin position="198"/>
        <end position="257"/>
    </location>
</feature>
<reference evidence="3 4" key="1">
    <citation type="submission" date="2020-08" db="EMBL/GenBank/DDBJ databases">
        <title>Sequencing the genomes of 1000 actinobacteria strains.</title>
        <authorList>
            <person name="Klenk H.-P."/>
        </authorList>
    </citation>
    <scope>NUCLEOTIDE SEQUENCE [LARGE SCALE GENOMIC DNA]</scope>
    <source>
        <strain evidence="3 4">DSM 45784</strain>
    </source>
</reference>
<evidence type="ECO:0000313" key="4">
    <source>
        <dbReference type="Proteomes" id="UP000542210"/>
    </source>
</evidence>
<feature type="compositionally biased region" description="Low complexity" evidence="1">
    <location>
        <begin position="198"/>
        <end position="231"/>
    </location>
</feature>
<proteinExistence type="predicted"/>
<evidence type="ECO:0000256" key="1">
    <source>
        <dbReference type="SAM" id="MobiDB-lite"/>
    </source>
</evidence>
<keyword evidence="2" id="KW-1133">Transmembrane helix</keyword>
<dbReference type="EMBL" id="JACHND010000001">
    <property type="protein sequence ID" value="MBB4698486.1"/>
    <property type="molecule type" value="Genomic_DNA"/>
</dbReference>
<gene>
    <name evidence="3" type="ORF">BJ982_000030</name>
</gene>
<accession>A0A7W7G905</accession>
<dbReference type="AlphaFoldDB" id="A0A7W7G905"/>
<keyword evidence="2" id="KW-0812">Transmembrane</keyword>
<sequence>MLKSRARRRIATKAAVAGVIGTGVIFGALPALGAFVGPTPVTYTCKSGNTTLGTYNFQVSLDGPLTTPSPSETVTLTWVVGQPTATPSFTATSVITPSTAVQIEGQLVASGPPLGPAPITPKPTTSYAPLATISPGDPLPLPTMTATVVPTAVGQFSVKPGNFTLKLGANSTYTCEIAAAPSPANATAVPLTIVVASPSASPSASPTGSTTSSNTPTATPTPTRTPKPTHTVYETVTHNPEQVKRKPSGGAATGGGADAGPDGRLFVAAGMVLVVGAGVGGLVVRHRRPNRG</sequence>
<dbReference type="Proteomes" id="UP000542210">
    <property type="component" value="Unassembled WGS sequence"/>
</dbReference>